<organism evidence="2">
    <name type="scientific">Hordeum vulgare subsp. vulgare</name>
    <name type="common">Domesticated barley</name>
    <dbReference type="NCBI Taxonomy" id="112509"/>
    <lineage>
        <taxon>Eukaryota</taxon>
        <taxon>Viridiplantae</taxon>
        <taxon>Streptophyta</taxon>
        <taxon>Embryophyta</taxon>
        <taxon>Tracheophyta</taxon>
        <taxon>Spermatophyta</taxon>
        <taxon>Magnoliopsida</taxon>
        <taxon>Liliopsida</taxon>
        <taxon>Poales</taxon>
        <taxon>Poaceae</taxon>
        <taxon>BOP clade</taxon>
        <taxon>Pooideae</taxon>
        <taxon>Triticodae</taxon>
        <taxon>Triticeae</taxon>
        <taxon>Hordeinae</taxon>
        <taxon>Hordeum</taxon>
    </lineage>
</organism>
<keyword evidence="1" id="KW-1133">Transmembrane helix</keyword>
<evidence type="ECO:0000256" key="1">
    <source>
        <dbReference type="SAM" id="Phobius"/>
    </source>
</evidence>
<keyword evidence="1" id="KW-0812">Transmembrane</keyword>
<dbReference type="EMBL" id="AK371276">
    <property type="protein sequence ID" value="BAK02474.1"/>
    <property type="molecule type" value="mRNA"/>
</dbReference>
<evidence type="ECO:0000313" key="2">
    <source>
        <dbReference type="EMBL" id="BAK02474.1"/>
    </source>
</evidence>
<name>F2E552_HORVV</name>
<feature type="transmembrane region" description="Helical" evidence="1">
    <location>
        <begin position="104"/>
        <end position="125"/>
    </location>
</feature>
<accession>F2E552</accession>
<proteinExistence type="evidence at transcript level"/>
<protein>
    <submittedName>
        <fullName evidence="2">Predicted protein</fullName>
    </submittedName>
</protein>
<sequence length="128" mass="14219">MLTTMARWCPPFSKQLLNGTSSPLEWSWPVLRLVVVADSMGDIFSRFGKGEEVLGGYRQMLKPPTRVDVGGDSVHRCRFLLEGITEEPTCFSLNWGHLGGEGHVSSVSALLFLFLFLLFVGRLCVNIS</sequence>
<dbReference type="AlphaFoldDB" id="F2E552"/>
<keyword evidence="1" id="KW-0472">Membrane</keyword>
<reference evidence="2" key="1">
    <citation type="journal article" date="2011" name="Plant Physiol.">
        <title>Comprehensive sequence analysis of 24,783 barley full-length cDNAs derived from 12 clone libraries.</title>
        <authorList>
            <person name="Matsumoto T."/>
            <person name="Tanaka T."/>
            <person name="Sakai H."/>
            <person name="Amano N."/>
            <person name="Kanamori H."/>
            <person name="Kurita K."/>
            <person name="Kikuta A."/>
            <person name="Kamiya K."/>
            <person name="Yamamoto M."/>
            <person name="Ikawa H."/>
            <person name="Fujii N."/>
            <person name="Hori K."/>
            <person name="Itoh T."/>
            <person name="Sato K."/>
        </authorList>
    </citation>
    <scope>NUCLEOTIDE SEQUENCE</scope>
</reference>